<evidence type="ECO:0000256" key="3">
    <source>
        <dbReference type="ARBA" id="ARBA00022723"/>
    </source>
</evidence>
<dbReference type="AlphaFoldDB" id="A0A9N8DIS6"/>
<dbReference type="OrthoDB" id="10009520at2759"/>
<keyword evidence="5" id="KW-0863">Zinc-finger</keyword>
<dbReference type="InterPro" id="IPR013083">
    <property type="entry name" value="Znf_RING/FYVE/PHD"/>
</dbReference>
<dbReference type="InterPro" id="IPR044066">
    <property type="entry name" value="TRIAD_supradom"/>
</dbReference>
<dbReference type="Gene3D" id="3.30.40.10">
    <property type="entry name" value="Zinc/RING finger domain, C3HC4 (zinc finger)"/>
    <property type="match status" value="1"/>
</dbReference>
<dbReference type="PROSITE" id="PS51873">
    <property type="entry name" value="TRIAD"/>
    <property type="match status" value="1"/>
</dbReference>
<reference evidence="10" key="1">
    <citation type="submission" date="2020-06" db="EMBL/GenBank/DDBJ databases">
        <authorList>
            <consortium name="Plant Systems Biology data submission"/>
        </authorList>
    </citation>
    <scope>NUCLEOTIDE SEQUENCE</scope>
    <source>
        <strain evidence="10">D6</strain>
    </source>
</reference>
<sequence>MRQNIRPVRFEIGLTTDTPTTCSDLTKILNRQLPGANKIAAISSYGKAAIHDAGSTINNETGRSAMKLCPSPGTASSGGNNSYRLVSGWNQSDQDMEDCARIFKHVEKASSKNAVAALNKVVGLRVHVIARGMDFPALVRLCQNFCKYESAMDVLLPQSRRTGSHASNKFFQSISETLGGQAAESTLKHKLEMIGACRNTESLVELVNPRGSSYKLNLRPVIALSTNNATASSSPPYIEFRQHSSTSNPQKMQAWVTVCNALLERAISHGKAPLAFHASRTVDEQVDTFFSVVVKDPQCKTYFEERRAALQREGQDNAAASSTTSRASSDATGKPTKKPKTTEMAKAHAKASREGQRRNNDNSSSKLCGCCFQELPKTLANAKQTCACQDNGHVFCASCIQSYAKEEIYGNHNGKLLCMALGGDCKSELNSRQLEAILPKKHKLKLKELQFVRMSADTQGLVMCECPKCGSSGMIPKTEKTFSCPLGSCRFHSCRRCAEEAHPGLKCSQVEKQNVRDGRTQVEEAMSGERIRQCPSCHTRIILGEGCTWITCTQCRRGFCYACRDPRCTSHYCNGRVPEMQAVRNAGAAALSRVADDNVGRELDGLVDRLT</sequence>
<dbReference type="GO" id="GO:0008270">
    <property type="term" value="F:zinc ion binding"/>
    <property type="evidence" value="ECO:0007669"/>
    <property type="project" value="UniProtKB-KW"/>
</dbReference>
<keyword evidence="3" id="KW-0479">Metal-binding</keyword>
<evidence type="ECO:0000256" key="6">
    <source>
        <dbReference type="ARBA" id="ARBA00022786"/>
    </source>
</evidence>
<keyword evidence="4" id="KW-0677">Repeat</keyword>
<comment type="caution">
    <text evidence="10">The sequence shown here is derived from an EMBL/GenBank/DDBJ whole genome shotgun (WGS) entry which is preliminary data.</text>
</comment>
<evidence type="ECO:0000259" key="9">
    <source>
        <dbReference type="PROSITE" id="PS51873"/>
    </source>
</evidence>
<dbReference type="Gene3D" id="1.20.120.1750">
    <property type="match status" value="1"/>
</dbReference>
<feature type="compositionally biased region" description="Basic and acidic residues" evidence="8">
    <location>
        <begin position="340"/>
        <end position="360"/>
    </location>
</feature>
<feature type="domain" description="RING-type" evidence="9">
    <location>
        <begin position="364"/>
        <end position="577"/>
    </location>
</feature>
<evidence type="ECO:0000313" key="10">
    <source>
        <dbReference type="EMBL" id="CAB9503409.1"/>
    </source>
</evidence>
<keyword evidence="11" id="KW-1185">Reference proteome</keyword>
<dbReference type="GO" id="GO:0016740">
    <property type="term" value="F:transferase activity"/>
    <property type="evidence" value="ECO:0007669"/>
    <property type="project" value="UniProtKB-KW"/>
</dbReference>
<feature type="region of interest" description="Disordered" evidence="8">
    <location>
        <begin position="311"/>
        <end position="364"/>
    </location>
</feature>
<dbReference type="EMBL" id="CAICTM010000164">
    <property type="protein sequence ID" value="CAB9503409.1"/>
    <property type="molecule type" value="Genomic_DNA"/>
</dbReference>
<keyword evidence="6" id="KW-0833">Ubl conjugation pathway</keyword>
<evidence type="ECO:0000313" key="11">
    <source>
        <dbReference type="Proteomes" id="UP001153069"/>
    </source>
</evidence>
<dbReference type="InterPro" id="IPR047544">
    <property type="entry name" value="RING-HC_RBR_RNF216"/>
</dbReference>
<evidence type="ECO:0000256" key="2">
    <source>
        <dbReference type="ARBA" id="ARBA00022679"/>
    </source>
</evidence>
<gene>
    <name evidence="10" type="ORF">SEMRO_165_G073720.1</name>
</gene>
<comment type="pathway">
    <text evidence="1">Protein modification; protein ubiquitination.</text>
</comment>
<proteinExistence type="predicted"/>
<feature type="compositionally biased region" description="Low complexity" evidence="8">
    <location>
        <begin position="318"/>
        <end position="334"/>
    </location>
</feature>
<keyword evidence="7" id="KW-0862">Zinc</keyword>
<dbReference type="SUPFAM" id="SSF57850">
    <property type="entry name" value="RING/U-box"/>
    <property type="match status" value="2"/>
</dbReference>
<dbReference type="Proteomes" id="UP001153069">
    <property type="component" value="Unassembled WGS sequence"/>
</dbReference>
<evidence type="ECO:0000256" key="1">
    <source>
        <dbReference type="ARBA" id="ARBA00004906"/>
    </source>
</evidence>
<dbReference type="Pfam" id="PF22191">
    <property type="entry name" value="IBR_1"/>
    <property type="match status" value="1"/>
</dbReference>
<dbReference type="Pfam" id="PF26191">
    <property type="entry name" value="RING-HC_RBR_RNF216"/>
    <property type="match status" value="1"/>
</dbReference>
<dbReference type="InterPro" id="IPR051628">
    <property type="entry name" value="LUBAC_E3_Ligases"/>
</dbReference>
<organism evidence="10 11">
    <name type="scientific">Seminavis robusta</name>
    <dbReference type="NCBI Taxonomy" id="568900"/>
    <lineage>
        <taxon>Eukaryota</taxon>
        <taxon>Sar</taxon>
        <taxon>Stramenopiles</taxon>
        <taxon>Ochrophyta</taxon>
        <taxon>Bacillariophyta</taxon>
        <taxon>Bacillariophyceae</taxon>
        <taxon>Bacillariophycidae</taxon>
        <taxon>Naviculales</taxon>
        <taxon>Naviculaceae</taxon>
        <taxon>Seminavis</taxon>
    </lineage>
</organism>
<evidence type="ECO:0000256" key="8">
    <source>
        <dbReference type="SAM" id="MobiDB-lite"/>
    </source>
</evidence>
<dbReference type="PANTHER" id="PTHR22770">
    <property type="entry name" value="UBIQUITIN CONJUGATING ENZYME 7 INTERACTING PROTEIN-RELATED"/>
    <property type="match status" value="1"/>
</dbReference>
<protein>
    <submittedName>
        <fullName evidence="10">Ring finger protein 216</fullName>
    </submittedName>
</protein>
<name>A0A9N8DIS6_9STRA</name>
<accession>A0A9N8DIS6</accession>
<keyword evidence="2" id="KW-0808">Transferase</keyword>
<evidence type="ECO:0000256" key="5">
    <source>
        <dbReference type="ARBA" id="ARBA00022771"/>
    </source>
</evidence>
<dbReference type="PANTHER" id="PTHR22770:SF47">
    <property type="entry name" value="E3 UBIQUITIN-PROTEIN LIGASE RNF216"/>
    <property type="match status" value="1"/>
</dbReference>
<evidence type="ECO:0000256" key="4">
    <source>
        <dbReference type="ARBA" id="ARBA00022737"/>
    </source>
</evidence>
<evidence type="ECO:0000256" key="7">
    <source>
        <dbReference type="ARBA" id="ARBA00022833"/>
    </source>
</evidence>